<dbReference type="AlphaFoldDB" id="R4KJW0"/>
<dbReference type="Pfam" id="PF01850">
    <property type="entry name" value="PIN"/>
    <property type="match status" value="1"/>
</dbReference>
<dbReference type="EMBL" id="CP003273">
    <property type="protein sequence ID" value="AGK99915.1"/>
    <property type="molecule type" value="Genomic_DNA"/>
</dbReference>
<feature type="transmembrane region" description="Helical" evidence="5">
    <location>
        <begin position="37"/>
        <end position="61"/>
    </location>
</feature>
<feature type="domain" description="TRAM" evidence="6">
    <location>
        <begin position="296"/>
        <end position="357"/>
    </location>
</feature>
<keyword evidence="2" id="KW-0540">Nuclease</keyword>
<dbReference type="InterPro" id="IPR029060">
    <property type="entry name" value="PIN-like_dom_sf"/>
</dbReference>
<dbReference type="PANTHER" id="PTHR11603:SF147">
    <property type="entry name" value="MEMBRANE PROTEIN"/>
    <property type="match status" value="1"/>
</dbReference>
<dbReference type="KEGG" id="dgi:Desgi_0333"/>
<dbReference type="Gene3D" id="3.40.50.1010">
    <property type="entry name" value="5'-nuclease"/>
    <property type="match status" value="1"/>
</dbReference>
<dbReference type="InterPro" id="IPR002716">
    <property type="entry name" value="PIN_dom"/>
</dbReference>
<gene>
    <name evidence="7" type="ORF">Desgi_0333</name>
</gene>
<evidence type="ECO:0000256" key="5">
    <source>
        <dbReference type="SAM" id="Phobius"/>
    </source>
</evidence>
<keyword evidence="5" id="KW-0812">Transmembrane</keyword>
<keyword evidence="3" id="KW-0378">Hydrolase</keyword>
<dbReference type="PANTHER" id="PTHR11603">
    <property type="entry name" value="AAA FAMILY ATPASE"/>
    <property type="match status" value="1"/>
</dbReference>
<comment type="cofactor">
    <cofactor evidence="1">
        <name>Mg(2+)</name>
        <dbReference type="ChEBI" id="CHEBI:18420"/>
    </cofactor>
</comment>
<keyword evidence="8" id="KW-1185">Reference proteome</keyword>
<dbReference type="STRING" id="767817.Desgi_0333"/>
<dbReference type="InterPro" id="IPR052041">
    <property type="entry name" value="Nucleic_acid_metab_PIN/TRAM"/>
</dbReference>
<name>R4KJW0_9FIRM</name>
<dbReference type="RefSeq" id="WP_006522897.1">
    <property type="nucleotide sequence ID" value="NC_021184.1"/>
</dbReference>
<feature type="transmembrane region" description="Helical" evidence="5">
    <location>
        <begin position="113"/>
        <end position="131"/>
    </location>
</feature>
<organism evidence="7 8">
    <name type="scientific">Desulfoscipio gibsoniae DSM 7213</name>
    <dbReference type="NCBI Taxonomy" id="767817"/>
    <lineage>
        <taxon>Bacteria</taxon>
        <taxon>Bacillati</taxon>
        <taxon>Bacillota</taxon>
        <taxon>Clostridia</taxon>
        <taxon>Eubacteriales</taxon>
        <taxon>Desulfallaceae</taxon>
        <taxon>Desulfoscipio</taxon>
    </lineage>
</organism>
<dbReference type="HOGENOM" id="CLU_050839_0_0_9"/>
<dbReference type="SMART" id="SM00670">
    <property type="entry name" value="PINc"/>
    <property type="match status" value="1"/>
</dbReference>
<proteinExistence type="predicted"/>
<dbReference type="SUPFAM" id="SSF88723">
    <property type="entry name" value="PIN domain-like"/>
    <property type="match status" value="1"/>
</dbReference>
<dbReference type="Pfam" id="PF01938">
    <property type="entry name" value="TRAM"/>
    <property type="match status" value="1"/>
</dbReference>
<dbReference type="GO" id="GO:0016787">
    <property type="term" value="F:hydrolase activity"/>
    <property type="evidence" value="ECO:0007669"/>
    <property type="project" value="UniProtKB-KW"/>
</dbReference>
<evidence type="ECO:0000256" key="4">
    <source>
        <dbReference type="ARBA" id="ARBA00022842"/>
    </source>
</evidence>
<feature type="transmembrane region" description="Helical" evidence="5">
    <location>
        <begin position="5"/>
        <end position="25"/>
    </location>
</feature>
<evidence type="ECO:0000256" key="1">
    <source>
        <dbReference type="ARBA" id="ARBA00001946"/>
    </source>
</evidence>
<dbReference type="OrthoDB" id="9780734at2"/>
<evidence type="ECO:0000313" key="8">
    <source>
        <dbReference type="Proteomes" id="UP000013520"/>
    </source>
</evidence>
<keyword evidence="5" id="KW-1133">Transmembrane helix</keyword>
<reference evidence="7 8" key="1">
    <citation type="submission" date="2012-01" db="EMBL/GenBank/DDBJ databases">
        <title>Complete sequence of Desulfotomaculum gibsoniae DSM 7213.</title>
        <authorList>
            <consortium name="US DOE Joint Genome Institute"/>
            <person name="Lucas S."/>
            <person name="Han J."/>
            <person name="Lapidus A."/>
            <person name="Cheng J.-F."/>
            <person name="Goodwin L."/>
            <person name="Pitluck S."/>
            <person name="Peters L."/>
            <person name="Ovchinnikova G."/>
            <person name="Teshima H."/>
            <person name="Detter J.C."/>
            <person name="Han C."/>
            <person name="Tapia R."/>
            <person name="Land M."/>
            <person name="Hauser L."/>
            <person name="Kyrpides N."/>
            <person name="Ivanova N."/>
            <person name="Pagani I."/>
            <person name="Parshina S."/>
            <person name="Plugge C."/>
            <person name="Muyzer G."/>
            <person name="Kuever J."/>
            <person name="Ivanova A."/>
            <person name="Nazina T."/>
            <person name="Klenk H.-P."/>
            <person name="Brambilla E."/>
            <person name="Spring S."/>
            <person name="Stams A.F."/>
            <person name="Woyke T."/>
        </authorList>
    </citation>
    <scope>NUCLEOTIDE SEQUENCE [LARGE SCALE GENOMIC DNA]</scope>
    <source>
        <strain evidence="7 8">DSM 7213</strain>
    </source>
</reference>
<sequence>MVRKLVFIIMVVLFSAAGGYLGWYLSDLGLWPLTDTMKFGIIGLGALVGLVLGILLTPWLIRFSLWLTALLEQMLSKTPVQDLVMGSVGLIVGLIIANLLGSVFAFMGIPGKIIWIAVTLLLGYLGLAISVKKREEIMSFFSNISRLGGSKEKEKTVSEAKQTGIQKILDTSVIIDGRIADLSASGFVEGALVVPGFVLEELRHIADSSDLLKRNRGRRGLDILNNLRKDTSVKVVIYDNTKGIDDSLEVDTKLVKLAQKLGAKIVTNDFNLNKVAELHGVKVLNINELANAVKPVVLPGEEMLVQVVKEGKESGQGIAYLDDGTMIVVDGGKRYMHQTITVLVTSVLQTAAGRMIFAKPKTDRRGDVQQETHDFGEVKMLV</sequence>
<dbReference type="PROSITE" id="PS50926">
    <property type="entry name" value="TRAM"/>
    <property type="match status" value="1"/>
</dbReference>
<dbReference type="CDD" id="cd09877">
    <property type="entry name" value="PIN_YacL-like"/>
    <property type="match status" value="1"/>
</dbReference>
<keyword evidence="4" id="KW-0460">Magnesium</keyword>
<accession>R4KJW0</accession>
<evidence type="ECO:0000313" key="7">
    <source>
        <dbReference type="EMBL" id="AGK99915.1"/>
    </source>
</evidence>
<protein>
    <submittedName>
        <fullName evidence="7">Integral membrane protein (PIN domain superfamily)</fullName>
    </submittedName>
</protein>
<evidence type="ECO:0000256" key="2">
    <source>
        <dbReference type="ARBA" id="ARBA00022722"/>
    </source>
</evidence>
<keyword evidence="5" id="KW-0472">Membrane</keyword>
<dbReference type="InterPro" id="IPR002792">
    <property type="entry name" value="TRAM_dom"/>
</dbReference>
<evidence type="ECO:0000256" key="3">
    <source>
        <dbReference type="ARBA" id="ARBA00022801"/>
    </source>
</evidence>
<dbReference type="Proteomes" id="UP000013520">
    <property type="component" value="Chromosome"/>
</dbReference>
<feature type="transmembrane region" description="Helical" evidence="5">
    <location>
        <begin position="82"/>
        <end position="107"/>
    </location>
</feature>
<dbReference type="eggNOG" id="COG4956">
    <property type="taxonomic scope" value="Bacteria"/>
</dbReference>
<dbReference type="GO" id="GO:0004518">
    <property type="term" value="F:nuclease activity"/>
    <property type="evidence" value="ECO:0007669"/>
    <property type="project" value="UniProtKB-KW"/>
</dbReference>
<evidence type="ECO:0000259" key="6">
    <source>
        <dbReference type="PROSITE" id="PS50926"/>
    </source>
</evidence>